<dbReference type="AlphaFoldDB" id="A0A382GKN3"/>
<evidence type="ECO:0000256" key="1">
    <source>
        <dbReference type="ARBA" id="ARBA00023270"/>
    </source>
</evidence>
<gene>
    <name evidence="2" type="ORF">METZ01_LOCUS228306</name>
</gene>
<evidence type="ECO:0000313" key="2">
    <source>
        <dbReference type="EMBL" id="SVB75452.1"/>
    </source>
</evidence>
<accession>A0A382GKN3</accession>
<protein>
    <recommendedName>
        <fullName evidence="3">Transaldolase</fullName>
    </recommendedName>
</protein>
<dbReference type="EMBL" id="UINC01055965">
    <property type="protein sequence ID" value="SVB75452.1"/>
    <property type="molecule type" value="Genomic_DNA"/>
</dbReference>
<dbReference type="InterPro" id="IPR001585">
    <property type="entry name" value="TAL/FSA"/>
</dbReference>
<dbReference type="Pfam" id="PF00923">
    <property type="entry name" value="TAL_FSA"/>
    <property type="match status" value="1"/>
</dbReference>
<dbReference type="PANTHER" id="PTHR10683">
    <property type="entry name" value="TRANSALDOLASE"/>
    <property type="match status" value="1"/>
</dbReference>
<keyword evidence="1" id="KW-0704">Schiff base</keyword>
<name>A0A382GKN3_9ZZZZ</name>
<dbReference type="GO" id="GO:0005975">
    <property type="term" value="P:carbohydrate metabolic process"/>
    <property type="evidence" value="ECO:0007669"/>
    <property type="project" value="InterPro"/>
</dbReference>
<evidence type="ECO:0008006" key="3">
    <source>
        <dbReference type="Google" id="ProtNLM"/>
    </source>
</evidence>
<dbReference type="InterPro" id="IPR013785">
    <property type="entry name" value="Aldolase_TIM"/>
</dbReference>
<dbReference type="SUPFAM" id="SSF51569">
    <property type="entry name" value="Aldolase"/>
    <property type="match status" value="1"/>
</dbReference>
<sequence>MDRENSVDGFTTNPTLMLKAGVSDYLGFAREVLSGVKNKSISFEVFSDDLNDMYRQALILRDLGENVWVKIPVSNTQGIMTYDLINKLSLEGVKVNVTAIFTKQQIQQVYDALNPDISSIISIFAGRIANAGVDPEPTMKFASDLSKDNELIETLWASSREVFNIIQAIRTNTNIITLPPSLINGSKEIGKDLDQYSLETVKMFYNDAKKSGFSL</sequence>
<proteinExistence type="predicted"/>
<dbReference type="Gene3D" id="3.20.20.70">
    <property type="entry name" value="Aldolase class I"/>
    <property type="match status" value="1"/>
</dbReference>
<reference evidence="2" key="1">
    <citation type="submission" date="2018-05" db="EMBL/GenBank/DDBJ databases">
        <authorList>
            <person name="Lanie J.A."/>
            <person name="Ng W.-L."/>
            <person name="Kazmierczak K.M."/>
            <person name="Andrzejewski T.M."/>
            <person name="Davidsen T.M."/>
            <person name="Wayne K.J."/>
            <person name="Tettelin H."/>
            <person name="Glass J.I."/>
            <person name="Rusch D."/>
            <person name="Podicherti R."/>
            <person name="Tsui H.-C.T."/>
            <person name="Winkler M.E."/>
        </authorList>
    </citation>
    <scope>NUCLEOTIDE SEQUENCE</scope>
</reference>
<dbReference type="PANTHER" id="PTHR10683:SF40">
    <property type="entry name" value="FRUCTOSE-6-PHOSPHATE ALDOLASE 1-RELATED"/>
    <property type="match status" value="1"/>
</dbReference>
<organism evidence="2">
    <name type="scientific">marine metagenome</name>
    <dbReference type="NCBI Taxonomy" id="408172"/>
    <lineage>
        <taxon>unclassified sequences</taxon>
        <taxon>metagenomes</taxon>
        <taxon>ecological metagenomes</taxon>
    </lineage>
</organism>